<reference evidence="7" key="1">
    <citation type="submission" date="2022-06" db="EMBL/GenBank/DDBJ databases">
        <title>Idiomarina rhizosphaerae M1R2S28.</title>
        <authorList>
            <person name="Sun J.-Q."/>
            <person name="Li L.-F."/>
        </authorList>
    </citation>
    <scope>NUCLEOTIDE SEQUENCE</scope>
    <source>
        <strain evidence="7">M1R2S28</strain>
    </source>
</reference>
<dbReference type="PROSITE" id="PS51257">
    <property type="entry name" value="PROKAR_LIPOPROTEIN"/>
    <property type="match status" value="1"/>
</dbReference>
<evidence type="ECO:0000256" key="3">
    <source>
        <dbReference type="ARBA" id="ARBA00022729"/>
    </source>
</evidence>
<evidence type="ECO:0000256" key="1">
    <source>
        <dbReference type="ARBA" id="ARBA00010296"/>
    </source>
</evidence>
<evidence type="ECO:0000313" key="7">
    <source>
        <dbReference type="EMBL" id="MCP1339697.1"/>
    </source>
</evidence>
<evidence type="ECO:0000256" key="4">
    <source>
        <dbReference type="ARBA" id="ARBA00023136"/>
    </source>
</evidence>
<keyword evidence="3" id="KW-0732">Signal</keyword>
<gene>
    <name evidence="7" type="ORF">NJR55_08810</name>
</gene>
<dbReference type="Proteomes" id="UP001139474">
    <property type="component" value="Unassembled WGS sequence"/>
</dbReference>
<comment type="similarity">
    <text evidence="1">Belongs to the EcnA/EcnB lipoprotein family.</text>
</comment>
<organism evidence="7 8">
    <name type="scientific">Idiomarina rhizosphaerae</name>
    <dbReference type="NCBI Taxonomy" id="2961572"/>
    <lineage>
        <taxon>Bacteria</taxon>
        <taxon>Pseudomonadati</taxon>
        <taxon>Pseudomonadota</taxon>
        <taxon>Gammaproteobacteria</taxon>
        <taxon>Alteromonadales</taxon>
        <taxon>Idiomarinaceae</taxon>
        <taxon>Idiomarina</taxon>
    </lineage>
</organism>
<dbReference type="AlphaFoldDB" id="A0A9X2FUW8"/>
<evidence type="ECO:0000256" key="5">
    <source>
        <dbReference type="ARBA" id="ARBA00023139"/>
    </source>
</evidence>
<name>A0A9X2FUW8_9GAMM</name>
<dbReference type="GO" id="GO:0009636">
    <property type="term" value="P:response to toxic substance"/>
    <property type="evidence" value="ECO:0007669"/>
    <property type="project" value="InterPro"/>
</dbReference>
<accession>A0A9X2FUW8</accession>
<keyword evidence="6 7" id="KW-0449">Lipoprotein</keyword>
<protein>
    <submittedName>
        <fullName evidence="7">Entericidin A/B family lipoprotein</fullName>
    </submittedName>
</protein>
<dbReference type="Pfam" id="PF08085">
    <property type="entry name" value="Entericidin"/>
    <property type="match status" value="1"/>
</dbReference>
<keyword evidence="4" id="KW-0472">Membrane</keyword>
<keyword evidence="8" id="KW-1185">Reference proteome</keyword>
<dbReference type="InterPro" id="IPR012556">
    <property type="entry name" value="Entericidin"/>
</dbReference>
<evidence type="ECO:0000256" key="6">
    <source>
        <dbReference type="ARBA" id="ARBA00023288"/>
    </source>
</evidence>
<keyword evidence="2" id="KW-1003">Cell membrane</keyword>
<proteinExistence type="inferred from homology"/>
<dbReference type="EMBL" id="JAMZDE010000007">
    <property type="protein sequence ID" value="MCP1339697.1"/>
    <property type="molecule type" value="Genomic_DNA"/>
</dbReference>
<comment type="caution">
    <text evidence="7">The sequence shown here is derived from an EMBL/GenBank/DDBJ whole genome shotgun (WGS) entry which is preliminary data.</text>
</comment>
<evidence type="ECO:0000256" key="2">
    <source>
        <dbReference type="ARBA" id="ARBA00022475"/>
    </source>
</evidence>
<evidence type="ECO:0000313" key="8">
    <source>
        <dbReference type="Proteomes" id="UP001139474"/>
    </source>
</evidence>
<dbReference type="GO" id="GO:0016020">
    <property type="term" value="C:membrane"/>
    <property type="evidence" value="ECO:0007669"/>
    <property type="project" value="InterPro"/>
</dbReference>
<keyword evidence="5" id="KW-0564">Palmitate</keyword>
<sequence>MFLRALLVTVAILGLSACETIEGAGRDLQNAGEAIEDEADDE</sequence>
<dbReference type="RefSeq" id="WP_110012565.1">
    <property type="nucleotide sequence ID" value="NZ_JAMZDE010000007.1"/>
</dbReference>